<sequence length="40" mass="4250">MMDFQSIHFELHRVKDGIFAAIVKEGGGAVGNAGFVDLGD</sequence>
<dbReference type="EMBL" id="JBHTLT010000042">
    <property type="protein sequence ID" value="MFD1205231.1"/>
    <property type="molecule type" value="Genomic_DNA"/>
</dbReference>
<reference evidence="2" key="1">
    <citation type="journal article" date="2019" name="Int. J. Syst. Evol. Microbiol.">
        <title>The Global Catalogue of Microorganisms (GCM) 10K type strain sequencing project: providing services to taxonomists for standard genome sequencing and annotation.</title>
        <authorList>
            <consortium name="The Broad Institute Genomics Platform"/>
            <consortium name="The Broad Institute Genome Sequencing Center for Infectious Disease"/>
            <person name="Wu L."/>
            <person name="Ma J."/>
        </authorList>
    </citation>
    <scope>NUCLEOTIDE SEQUENCE [LARGE SCALE GENOMIC DNA]</scope>
    <source>
        <strain evidence="2">CCUG 53915</strain>
    </source>
</reference>
<protein>
    <submittedName>
        <fullName evidence="1">Uncharacterized protein</fullName>
    </submittedName>
</protein>
<accession>A0ABW3TWS9</accession>
<name>A0ABW3TWS9_9BACL</name>
<comment type="caution">
    <text evidence="1">The sequence shown here is derived from an EMBL/GenBank/DDBJ whole genome shotgun (WGS) entry which is preliminary data.</text>
</comment>
<organism evidence="1 2">
    <name type="scientific">Sporosarcina contaminans</name>
    <dbReference type="NCBI Taxonomy" id="633403"/>
    <lineage>
        <taxon>Bacteria</taxon>
        <taxon>Bacillati</taxon>
        <taxon>Bacillota</taxon>
        <taxon>Bacilli</taxon>
        <taxon>Bacillales</taxon>
        <taxon>Caryophanaceae</taxon>
        <taxon>Sporosarcina</taxon>
    </lineage>
</organism>
<keyword evidence="2" id="KW-1185">Reference proteome</keyword>
<evidence type="ECO:0000313" key="2">
    <source>
        <dbReference type="Proteomes" id="UP001597231"/>
    </source>
</evidence>
<evidence type="ECO:0000313" key="1">
    <source>
        <dbReference type="EMBL" id="MFD1205231.1"/>
    </source>
</evidence>
<gene>
    <name evidence="1" type="ORF">ACFQ38_08955</name>
</gene>
<dbReference type="RefSeq" id="WP_381480429.1">
    <property type="nucleotide sequence ID" value="NZ_JBHTLT010000042.1"/>
</dbReference>
<proteinExistence type="predicted"/>
<dbReference type="Proteomes" id="UP001597231">
    <property type="component" value="Unassembled WGS sequence"/>
</dbReference>